<dbReference type="AlphaFoldDB" id="A0A1B7P7H6"/>
<dbReference type="Pfam" id="PF00675">
    <property type="entry name" value="Peptidase_M16"/>
    <property type="match status" value="1"/>
</dbReference>
<dbReference type="FunFam" id="3.30.830.10:FF:000031">
    <property type="entry name" value="Putative zinc metalloprotease"/>
    <property type="match status" value="1"/>
</dbReference>
<evidence type="ECO:0000256" key="1">
    <source>
        <dbReference type="SAM" id="MobiDB-lite"/>
    </source>
</evidence>
<organism evidence="4 5">
    <name type="scientific">Emergomyces africanus</name>
    <dbReference type="NCBI Taxonomy" id="1955775"/>
    <lineage>
        <taxon>Eukaryota</taxon>
        <taxon>Fungi</taxon>
        <taxon>Dikarya</taxon>
        <taxon>Ascomycota</taxon>
        <taxon>Pezizomycotina</taxon>
        <taxon>Eurotiomycetes</taxon>
        <taxon>Eurotiomycetidae</taxon>
        <taxon>Onygenales</taxon>
        <taxon>Ajellomycetaceae</taxon>
        <taxon>Emergomyces</taxon>
    </lineage>
</organism>
<proteinExistence type="predicted"/>
<feature type="region of interest" description="Disordered" evidence="1">
    <location>
        <begin position="1011"/>
        <end position="1048"/>
    </location>
</feature>
<evidence type="ECO:0000313" key="5">
    <source>
        <dbReference type="Proteomes" id="UP000091918"/>
    </source>
</evidence>
<feature type="domain" description="Peptidase M16 N-terminal" evidence="2">
    <location>
        <begin position="58"/>
        <end position="137"/>
    </location>
</feature>
<dbReference type="SUPFAM" id="SSF63411">
    <property type="entry name" value="LuxS/MPP-like metallohydrolase"/>
    <property type="match status" value="4"/>
</dbReference>
<dbReference type="GO" id="GO:0046872">
    <property type="term" value="F:metal ion binding"/>
    <property type="evidence" value="ECO:0007669"/>
    <property type="project" value="InterPro"/>
</dbReference>
<sequence>MPSLEQKDHFRLLQKFKPDYSPDCFTQYASERTGMSVVVIDRKGPKVDAYFVLATEIHDDSGAPHTLEHLCFMGSRKYRYKGFLDKLATRVYSKTNAWTATDHTAYTLDTAGWQGFAQILPCYLDHVICPTLTDAGCYTEVYHVDGTGNDAGVVYSEMQGVQNNSSELIDLKCRRLLYPEGVGFRYETGGMMEQLRVLTAERIRAFHKKMYQPKNLCLVIIGEVDHDDLLQVLNKFEDTILDVVPGPNEPFTRPWIESKPIQPLEKSIVERVEFPEADESSGEIEIRFLGPDCTDTLLTAALNVALLYLAGSPATILENTLVEKEHLASAVFYTTSETPRTEIAFTLSSVATEKLEQVERRFFEVLTEAMRNEIDIEYMRECVRRQRRSWKFATESSVVPFTGYVISDFLFGKRDGSTLRSIASLQEYDELEKWHDYQWRGFIKQWISEAPHVSILGVPSAKLAAKLKADDESRVAARIAALGEKGLKQLAEKLEEAKAENDKEIPQEDLAKFKIPGVETIPFIKTTTARSGLALNAGRPDNRIQKLVDSDAPKSELFMHFEHIDSNFIQVFLYISTSSIPVALRPLLAIYTEAYFGGLPVRRNGEQVPFEQVVVELERDTVSYSMDVAYYNPEMLVLSIQAEPDKYESVISFINELSWNSIFDVERLKAITTRLLSDIPDEKRNGNNMVHAVQTMATHTPESILRARSTLTKALYLKRIKHMLEKNPEAVVSRMEEIRKQLFRFENFRTFVIADLDKVPNPASAWEPFTSQFDATQPLSPIIKLQERLTDAAKTPGTIMYIVPMTTIDSSYASTSAKGLDSYTHPKLPALMVTAAYMNAVEGPLWVAIRGTGLAYGSYFRYNVDTGLVHFQVYRSPNVYKAFEAGKKIVEDHLSGEAPFDPLMTLEGAISSIVVDFVNEQSTQASTAQASFVRQVIRDLPSDYQEKVLRKVREVSIDDIKEVLRDIILPLFTPGKSDFVVTCSRALEMHIKEGFEKAGYKPEVRNLKFFEDDYGLKPEEGEEDDDEDEEDEDEDEEPGSDDDDAMVN</sequence>
<dbReference type="FunFam" id="3.30.830.10:FF:000036">
    <property type="entry name" value="Putative zinc metalloprotease"/>
    <property type="match status" value="1"/>
</dbReference>
<keyword evidence="5" id="KW-1185">Reference proteome</keyword>
<dbReference type="InterPro" id="IPR007863">
    <property type="entry name" value="Peptidase_M16_C"/>
</dbReference>
<accession>A0A1B7P7H6</accession>
<name>A0A1B7P7H6_9EURO</name>
<evidence type="ECO:0000313" key="4">
    <source>
        <dbReference type="EMBL" id="OAX84996.1"/>
    </source>
</evidence>
<dbReference type="STRING" id="1658172.A0A1B7P7H6"/>
<reference evidence="4 5" key="1">
    <citation type="submission" date="2015-07" db="EMBL/GenBank/DDBJ databases">
        <title>Emmonsia species relationships and genome sequence.</title>
        <authorList>
            <person name="Cuomo C.A."/>
            <person name="Schwartz I.S."/>
            <person name="Kenyon C."/>
            <person name="de Hoog G.S."/>
            <person name="Govender N.P."/>
            <person name="Botha A."/>
            <person name="Moreno L."/>
            <person name="de Vries M."/>
            <person name="Munoz J.F."/>
            <person name="Stielow J.B."/>
        </authorList>
    </citation>
    <scope>NUCLEOTIDE SEQUENCE [LARGE SCALE GENOMIC DNA]</scope>
    <source>
        <strain evidence="4 5">CBS 136260</strain>
    </source>
</reference>
<protein>
    <recommendedName>
        <fullName evidence="6">Mitochondrial presequence protease</fullName>
    </recommendedName>
</protein>
<dbReference type="Pfam" id="PF05193">
    <property type="entry name" value="Peptidase_M16_C"/>
    <property type="match status" value="1"/>
</dbReference>
<dbReference type="InterPro" id="IPR011249">
    <property type="entry name" value="Metalloenz_LuxS/M16"/>
</dbReference>
<feature type="domain" description="Peptidase M16 C-terminal" evidence="3">
    <location>
        <begin position="198"/>
        <end position="377"/>
    </location>
</feature>
<evidence type="ECO:0008006" key="6">
    <source>
        <dbReference type="Google" id="ProtNLM"/>
    </source>
</evidence>
<dbReference type="FunFam" id="3.30.830.10:FF:000015">
    <property type="entry name" value="Putative zinc metalloprotease"/>
    <property type="match status" value="1"/>
</dbReference>
<dbReference type="Gene3D" id="3.30.830.10">
    <property type="entry name" value="Metalloenzyme, LuxS/M16 peptidase-like"/>
    <property type="match status" value="4"/>
</dbReference>
<dbReference type="InterPro" id="IPR011765">
    <property type="entry name" value="Pept_M16_N"/>
</dbReference>
<gene>
    <name evidence="4" type="ORF">ACJ72_00621</name>
</gene>
<feature type="compositionally biased region" description="Acidic residues" evidence="1">
    <location>
        <begin position="1020"/>
        <end position="1048"/>
    </location>
</feature>
<dbReference type="PANTHER" id="PTHR43016">
    <property type="entry name" value="PRESEQUENCE PROTEASE"/>
    <property type="match status" value="1"/>
</dbReference>
<evidence type="ECO:0000259" key="3">
    <source>
        <dbReference type="Pfam" id="PF05193"/>
    </source>
</evidence>
<evidence type="ECO:0000259" key="2">
    <source>
        <dbReference type="Pfam" id="PF00675"/>
    </source>
</evidence>
<dbReference type="EMBL" id="LGUA01000034">
    <property type="protein sequence ID" value="OAX84996.1"/>
    <property type="molecule type" value="Genomic_DNA"/>
</dbReference>
<dbReference type="PANTHER" id="PTHR43016:SF16">
    <property type="entry name" value="METALLOPROTEASE, PUTATIVE (AFU_ORTHOLOGUE AFUA_4G07610)-RELATED"/>
    <property type="match status" value="1"/>
</dbReference>
<comment type="caution">
    <text evidence="4">The sequence shown here is derived from an EMBL/GenBank/DDBJ whole genome shotgun (WGS) entry which is preliminary data.</text>
</comment>
<dbReference type="OrthoDB" id="4953at2759"/>
<dbReference type="Proteomes" id="UP000091918">
    <property type="component" value="Unassembled WGS sequence"/>
</dbReference>